<keyword evidence="1" id="KW-0472">Membrane</keyword>
<keyword evidence="1" id="KW-1133">Transmembrane helix</keyword>
<accession>A0A3D0WCN6</accession>
<gene>
    <name evidence="2" type="ORF">DEP91_06160</name>
</gene>
<sequence>MRRLRPILSVVGLVVALLGILWMLQGLGVIRWPASSFMIGDQVWVTIGSAVAAAGVLLILIGRRLR</sequence>
<feature type="transmembrane region" description="Helical" evidence="1">
    <location>
        <begin position="7"/>
        <end position="30"/>
    </location>
</feature>
<name>A0A3D0WCN6_9SPHN</name>
<proteinExistence type="predicted"/>
<protein>
    <submittedName>
        <fullName evidence="2">Uncharacterized protein</fullName>
    </submittedName>
</protein>
<evidence type="ECO:0000313" key="2">
    <source>
        <dbReference type="EMBL" id="HCB75744.1"/>
    </source>
</evidence>
<comment type="caution">
    <text evidence="2">The sequence shown here is derived from an EMBL/GenBank/DDBJ whole genome shotgun (WGS) entry which is preliminary data.</text>
</comment>
<evidence type="ECO:0000313" key="3">
    <source>
        <dbReference type="Proteomes" id="UP000262699"/>
    </source>
</evidence>
<reference evidence="2 3" key="1">
    <citation type="journal article" date="2018" name="Nat. Biotechnol.">
        <title>A standardized bacterial taxonomy based on genome phylogeny substantially revises the tree of life.</title>
        <authorList>
            <person name="Parks D.H."/>
            <person name="Chuvochina M."/>
            <person name="Waite D.W."/>
            <person name="Rinke C."/>
            <person name="Skarshewski A."/>
            <person name="Chaumeil P.A."/>
            <person name="Hugenholtz P."/>
        </authorList>
    </citation>
    <scope>NUCLEOTIDE SEQUENCE [LARGE SCALE GENOMIC DNA]</scope>
    <source>
        <strain evidence="2">UBA9015</strain>
    </source>
</reference>
<feature type="transmembrane region" description="Helical" evidence="1">
    <location>
        <begin position="42"/>
        <end position="61"/>
    </location>
</feature>
<organism evidence="2 3">
    <name type="scientific">Sphingomonas bacterium</name>
    <dbReference type="NCBI Taxonomy" id="1895847"/>
    <lineage>
        <taxon>Bacteria</taxon>
        <taxon>Pseudomonadati</taxon>
        <taxon>Pseudomonadota</taxon>
        <taxon>Alphaproteobacteria</taxon>
        <taxon>Sphingomonadales</taxon>
        <taxon>Sphingomonadaceae</taxon>
        <taxon>Sphingomonas</taxon>
    </lineage>
</organism>
<dbReference type="Proteomes" id="UP000262699">
    <property type="component" value="Unassembled WGS sequence"/>
</dbReference>
<dbReference type="EMBL" id="DOYJ01000172">
    <property type="protein sequence ID" value="HCB75744.1"/>
    <property type="molecule type" value="Genomic_DNA"/>
</dbReference>
<dbReference type="AlphaFoldDB" id="A0A3D0WCN6"/>
<evidence type="ECO:0000256" key="1">
    <source>
        <dbReference type="SAM" id="Phobius"/>
    </source>
</evidence>
<keyword evidence="1" id="KW-0812">Transmembrane</keyword>